<dbReference type="Gene3D" id="3.30.1380.10">
    <property type="match status" value="1"/>
</dbReference>
<evidence type="ECO:0000256" key="4">
    <source>
        <dbReference type="ARBA" id="ARBA00022801"/>
    </source>
</evidence>
<evidence type="ECO:0000313" key="10">
    <source>
        <dbReference type="EMBL" id="MFD0947769.1"/>
    </source>
</evidence>
<evidence type="ECO:0000256" key="6">
    <source>
        <dbReference type="ARBA" id="ARBA00022997"/>
    </source>
</evidence>
<keyword evidence="8" id="KW-0961">Cell wall biogenesis/degradation</keyword>
<protein>
    <recommendedName>
        <fullName evidence="9">D-alanyl-D-alanine dipeptidase</fullName>
        <shortName evidence="9">D-Ala-D-Ala dipeptidase</shortName>
        <ecNumber evidence="9">3.4.13.22</ecNumber>
    </recommendedName>
</protein>
<dbReference type="RefSeq" id="WP_264945386.1">
    <property type="nucleotide sequence ID" value="NZ_JAPDRA010000008.1"/>
</dbReference>
<dbReference type="SUPFAM" id="SSF55166">
    <property type="entry name" value="Hedgehog/DD-peptidase"/>
    <property type="match status" value="1"/>
</dbReference>
<keyword evidence="6 9" id="KW-0224">Dipeptidase</keyword>
<keyword evidence="4 9" id="KW-0378">Hydrolase</keyword>
<accession>A0ABW3HEK0</accession>
<dbReference type="HAMAP" id="MF_01924">
    <property type="entry name" value="A_A_dipeptidase"/>
    <property type="match status" value="1"/>
</dbReference>
<evidence type="ECO:0000256" key="5">
    <source>
        <dbReference type="ARBA" id="ARBA00022833"/>
    </source>
</evidence>
<comment type="caution">
    <text evidence="10">The sequence shown here is derived from an EMBL/GenBank/DDBJ whole genome shotgun (WGS) entry which is preliminary data.</text>
</comment>
<keyword evidence="11" id="KW-1185">Reference proteome</keyword>
<evidence type="ECO:0000313" key="11">
    <source>
        <dbReference type="Proteomes" id="UP001596977"/>
    </source>
</evidence>
<dbReference type="EC" id="3.4.13.22" evidence="9"/>
<sequence>MTHSIFPNLQPLRERPIPAQHAVRERQSGYRAHPIAMDGAASREPLMPAEAFGLAGANYYHLTRNPPYYARIPGSVPYVAVREGVGRRLAAVQRRLAADGVALWLYDGWRPNAVQAYFYDRWIPDQAALRYGTEEGLRAMRGYWSRPTTDPLSPAPHLTGGAIDLTLCWADSREPLWMGSLFDDVTPVAHLDHFEAPIAGISYSDEEARANRRLLYWAMAEQGFLANPTEWWHFSFGDQMWAKVTGEPAALYGPAEGL</sequence>
<keyword evidence="5 9" id="KW-0862">Zinc</keyword>
<dbReference type="Pfam" id="PF01427">
    <property type="entry name" value="Peptidase_M15"/>
    <property type="match status" value="1"/>
</dbReference>
<evidence type="ECO:0000256" key="2">
    <source>
        <dbReference type="ARBA" id="ARBA00022670"/>
    </source>
</evidence>
<keyword evidence="3 9" id="KW-0479">Metal-binding</keyword>
<dbReference type="InterPro" id="IPR009045">
    <property type="entry name" value="Zn_M74/Hedgehog-like"/>
</dbReference>
<comment type="cofactor">
    <cofactor evidence="9">
        <name>Zn(2+)</name>
        <dbReference type="ChEBI" id="CHEBI:29105"/>
    </cofactor>
    <text evidence="9">Binds 1 zinc ion per subunit.</text>
</comment>
<organism evidence="10 11">
    <name type="scientific">Sphingomonas canadensis</name>
    <dbReference type="NCBI Taxonomy" id="1219257"/>
    <lineage>
        <taxon>Bacteria</taxon>
        <taxon>Pseudomonadati</taxon>
        <taxon>Pseudomonadota</taxon>
        <taxon>Alphaproteobacteria</taxon>
        <taxon>Sphingomonadales</taxon>
        <taxon>Sphingomonadaceae</taxon>
        <taxon>Sphingomonas</taxon>
    </lineage>
</organism>
<feature type="site" description="Transition state stabilizer" evidence="9">
    <location>
        <position position="110"/>
    </location>
</feature>
<evidence type="ECO:0000256" key="7">
    <source>
        <dbReference type="ARBA" id="ARBA00023049"/>
    </source>
</evidence>
<dbReference type="PANTHER" id="PTHR43126">
    <property type="entry name" value="D-ALANYL-D-ALANINE DIPEPTIDASE"/>
    <property type="match status" value="1"/>
</dbReference>
<comment type="function">
    <text evidence="9">Catalyzes hydrolysis of the D-alanyl-D-alanine dipeptide.</text>
</comment>
<keyword evidence="7 9" id="KW-0482">Metalloprotease</keyword>
<feature type="active site" description="Proton donor/acceptor" evidence="9">
    <location>
        <position position="230"/>
    </location>
</feature>
<evidence type="ECO:0000256" key="9">
    <source>
        <dbReference type="HAMAP-Rule" id="MF_01924"/>
    </source>
</evidence>
<evidence type="ECO:0000256" key="1">
    <source>
        <dbReference type="ARBA" id="ARBA00001362"/>
    </source>
</evidence>
<evidence type="ECO:0000256" key="3">
    <source>
        <dbReference type="ARBA" id="ARBA00022723"/>
    </source>
</evidence>
<gene>
    <name evidence="9" type="primary">ddpX</name>
    <name evidence="10" type="ORF">ACFQ1E_15580</name>
</gene>
<keyword evidence="2 9" id="KW-0645">Protease</keyword>
<dbReference type="Proteomes" id="UP001596977">
    <property type="component" value="Unassembled WGS sequence"/>
</dbReference>
<feature type="binding site" evidence="9">
    <location>
        <position position="233"/>
    </location>
    <ligand>
        <name>Zn(2+)</name>
        <dbReference type="ChEBI" id="CHEBI:29105"/>
        <note>catalytic</note>
    </ligand>
</feature>
<comment type="catalytic activity">
    <reaction evidence="1 9">
        <text>D-alanyl-D-alanine + H2O = 2 D-alanine</text>
        <dbReference type="Rhea" id="RHEA:20661"/>
        <dbReference type="ChEBI" id="CHEBI:15377"/>
        <dbReference type="ChEBI" id="CHEBI:57416"/>
        <dbReference type="ChEBI" id="CHEBI:57822"/>
        <dbReference type="EC" id="3.4.13.22"/>
    </reaction>
</comment>
<comment type="similarity">
    <text evidence="9">Belongs to the peptidase M15D family.</text>
</comment>
<dbReference type="PANTHER" id="PTHR43126:SF2">
    <property type="entry name" value="D-ALANYL-D-ALANINE DIPEPTIDASE"/>
    <property type="match status" value="1"/>
</dbReference>
<dbReference type="InterPro" id="IPR000755">
    <property type="entry name" value="A_A_dipeptidase"/>
</dbReference>
<reference evidence="11" key="1">
    <citation type="journal article" date="2019" name="Int. J. Syst. Evol. Microbiol.">
        <title>The Global Catalogue of Microorganisms (GCM) 10K type strain sequencing project: providing services to taxonomists for standard genome sequencing and annotation.</title>
        <authorList>
            <consortium name="The Broad Institute Genomics Platform"/>
            <consortium name="The Broad Institute Genome Sequencing Center for Infectious Disease"/>
            <person name="Wu L."/>
            <person name="Ma J."/>
        </authorList>
    </citation>
    <scope>NUCLEOTIDE SEQUENCE [LARGE SCALE GENOMIC DNA]</scope>
    <source>
        <strain evidence="11">CCUG 62982</strain>
    </source>
</reference>
<feature type="binding site" evidence="9">
    <location>
        <position position="157"/>
    </location>
    <ligand>
        <name>Zn(2+)</name>
        <dbReference type="ChEBI" id="CHEBI:29105"/>
        <note>catalytic</note>
    </ligand>
</feature>
<dbReference type="EMBL" id="JBHTJG010000008">
    <property type="protein sequence ID" value="MFD0947769.1"/>
    <property type="molecule type" value="Genomic_DNA"/>
</dbReference>
<feature type="binding site" evidence="9">
    <location>
        <position position="164"/>
    </location>
    <ligand>
        <name>Zn(2+)</name>
        <dbReference type="ChEBI" id="CHEBI:29105"/>
        <note>catalytic</note>
    </ligand>
</feature>
<evidence type="ECO:0000256" key="8">
    <source>
        <dbReference type="ARBA" id="ARBA00023316"/>
    </source>
</evidence>
<proteinExistence type="inferred from homology"/>
<name>A0ABW3HEK0_9SPHN</name>